<proteinExistence type="predicted"/>
<keyword evidence="2" id="KW-1185">Reference proteome</keyword>
<gene>
    <name evidence="1" type="ORF">I4F81_003163</name>
</gene>
<organism evidence="1 2">
    <name type="scientific">Pyropia yezoensis</name>
    <name type="common">Susabi-nori</name>
    <name type="synonym">Porphyra yezoensis</name>
    <dbReference type="NCBI Taxonomy" id="2788"/>
    <lineage>
        <taxon>Eukaryota</taxon>
        <taxon>Rhodophyta</taxon>
        <taxon>Bangiophyceae</taxon>
        <taxon>Bangiales</taxon>
        <taxon>Bangiaceae</taxon>
        <taxon>Pyropia</taxon>
    </lineage>
</organism>
<name>A0ACC3BRK9_PYRYE</name>
<sequence length="347" mass="35945">MASVQGAAPDVASAPMAAAAAADFAATMLHVAKVEVARFVNACAPSVWATLLLVLVSAPDGRVRCLVAPFEEGEKAAAVAADVHHRDAVAIGRAIRHFARALKADVRQTINFLAVALDLAPAGGPPFLGLGDVPRSRGGADVVSEWGPCWPPNLPAAVAAMEDRLNDFVRAHLCADAALDVAFVAMPAAAAADFAAAMPHVANVEVARFVNACAPSVWATLLLVLVSAPDGRVRCLVAPFEEGEKAAAVAADVHHRDAVAIGRAIRHFARALKADVRQTINFLAVALDLAPAGGPPFLGLGDVPHRCRGADVVSEWGPCWPPNLPAAVAAMEDRLNDFVSTHLNADA</sequence>
<reference evidence="1" key="1">
    <citation type="submission" date="2019-11" db="EMBL/GenBank/DDBJ databases">
        <title>Nori genome reveals adaptations in red seaweeds to the harsh intertidal environment.</title>
        <authorList>
            <person name="Wang D."/>
            <person name="Mao Y."/>
        </authorList>
    </citation>
    <scope>NUCLEOTIDE SEQUENCE</scope>
    <source>
        <tissue evidence="1">Gametophyte</tissue>
    </source>
</reference>
<evidence type="ECO:0000313" key="2">
    <source>
        <dbReference type="Proteomes" id="UP000798662"/>
    </source>
</evidence>
<comment type="caution">
    <text evidence="1">The sequence shown here is derived from an EMBL/GenBank/DDBJ whole genome shotgun (WGS) entry which is preliminary data.</text>
</comment>
<protein>
    <submittedName>
        <fullName evidence="1">Uncharacterized protein</fullName>
    </submittedName>
</protein>
<evidence type="ECO:0000313" key="1">
    <source>
        <dbReference type="EMBL" id="KAK1860575.1"/>
    </source>
</evidence>
<dbReference type="EMBL" id="CM020618">
    <property type="protein sequence ID" value="KAK1860575.1"/>
    <property type="molecule type" value="Genomic_DNA"/>
</dbReference>
<accession>A0ACC3BRK9</accession>
<dbReference type="Proteomes" id="UP000798662">
    <property type="component" value="Chromosome 1"/>
</dbReference>